<dbReference type="AlphaFoldDB" id="A0A644Z712"/>
<dbReference type="NCBIfam" id="TIGR00589">
    <property type="entry name" value="ogt"/>
    <property type="match status" value="1"/>
</dbReference>
<keyword evidence="5 10" id="KW-0808">Transferase</keyword>
<evidence type="ECO:0000256" key="8">
    <source>
        <dbReference type="ARBA" id="ARBA00049348"/>
    </source>
</evidence>
<dbReference type="GO" id="GO:0032259">
    <property type="term" value="P:methylation"/>
    <property type="evidence" value="ECO:0007669"/>
    <property type="project" value="UniProtKB-KW"/>
</dbReference>
<name>A0A644Z712_9ZZZZ</name>
<evidence type="ECO:0000256" key="3">
    <source>
        <dbReference type="ARBA" id="ARBA00011918"/>
    </source>
</evidence>
<comment type="catalytic activity">
    <reaction evidence="8">
        <text>a 6-O-methyl-2'-deoxyguanosine in DNA + L-cysteinyl-[protein] = S-methyl-L-cysteinyl-[protein] + a 2'-deoxyguanosine in DNA</text>
        <dbReference type="Rhea" id="RHEA:24000"/>
        <dbReference type="Rhea" id="RHEA-COMP:10131"/>
        <dbReference type="Rhea" id="RHEA-COMP:10132"/>
        <dbReference type="Rhea" id="RHEA-COMP:11367"/>
        <dbReference type="Rhea" id="RHEA-COMP:11368"/>
        <dbReference type="ChEBI" id="CHEBI:29950"/>
        <dbReference type="ChEBI" id="CHEBI:82612"/>
        <dbReference type="ChEBI" id="CHEBI:85445"/>
        <dbReference type="ChEBI" id="CHEBI:85448"/>
        <dbReference type="EC" id="2.1.1.63"/>
    </reaction>
</comment>
<organism evidence="10">
    <name type="scientific">bioreactor metagenome</name>
    <dbReference type="NCBI Taxonomy" id="1076179"/>
    <lineage>
        <taxon>unclassified sequences</taxon>
        <taxon>metagenomes</taxon>
        <taxon>ecological metagenomes</taxon>
    </lineage>
</organism>
<comment type="caution">
    <text evidence="10">The sequence shown here is derived from an EMBL/GenBank/DDBJ whole genome shotgun (WGS) entry which is preliminary data.</text>
</comment>
<dbReference type="InterPro" id="IPR014048">
    <property type="entry name" value="MethylDNA_cys_MeTrfase_DNA-bd"/>
</dbReference>
<evidence type="ECO:0000256" key="7">
    <source>
        <dbReference type="ARBA" id="ARBA00023204"/>
    </source>
</evidence>
<evidence type="ECO:0000259" key="9">
    <source>
        <dbReference type="Pfam" id="PF01035"/>
    </source>
</evidence>
<keyword evidence="7" id="KW-0234">DNA repair</keyword>
<dbReference type="PANTHER" id="PTHR10815:SF13">
    <property type="entry name" value="METHYLATED-DNA--PROTEIN-CYSTEINE METHYLTRANSFERASE"/>
    <property type="match status" value="1"/>
</dbReference>
<dbReference type="Gene3D" id="1.10.10.10">
    <property type="entry name" value="Winged helix-like DNA-binding domain superfamily/Winged helix DNA-binding domain"/>
    <property type="match status" value="1"/>
</dbReference>
<dbReference type="InterPro" id="IPR036631">
    <property type="entry name" value="MGMT_N_sf"/>
</dbReference>
<dbReference type="InterPro" id="IPR001497">
    <property type="entry name" value="MethylDNA_cys_MeTrfase_AS"/>
</dbReference>
<dbReference type="Gene3D" id="3.30.160.70">
    <property type="entry name" value="Methylated DNA-protein cysteine methyltransferase domain"/>
    <property type="match status" value="1"/>
</dbReference>
<keyword evidence="6" id="KW-0227">DNA damage</keyword>
<comment type="similarity">
    <text evidence="2">Belongs to the MGMT family.</text>
</comment>
<evidence type="ECO:0000256" key="1">
    <source>
        <dbReference type="ARBA" id="ARBA00001286"/>
    </source>
</evidence>
<reference evidence="10" key="1">
    <citation type="submission" date="2019-08" db="EMBL/GenBank/DDBJ databases">
        <authorList>
            <person name="Kucharzyk K."/>
            <person name="Murdoch R.W."/>
            <person name="Higgins S."/>
            <person name="Loffler F."/>
        </authorList>
    </citation>
    <scope>NUCLEOTIDE SEQUENCE</scope>
</reference>
<dbReference type="InterPro" id="IPR036217">
    <property type="entry name" value="MethylDNA_cys_MeTrfase_DNAb"/>
</dbReference>
<comment type="catalytic activity">
    <reaction evidence="1">
        <text>a 4-O-methyl-thymidine in DNA + L-cysteinyl-[protein] = a thymidine in DNA + S-methyl-L-cysteinyl-[protein]</text>
        <dbReference type="Rhea" id="RHEA:53428"/>
        <dbReference type="Rhea" id="RHEA-COMP:10131"/>
        <dbReference type="Rhea" id="RHEA-COMP:10132"/>
        <dbReference type="Rhea" id="RHEA-COMP:13555"/>
        <dbReference type="Rhea" id="RHEA-COMP:13556"/>
        <dbReference type="ChEBI" id="CHEBI:29950"/>
        <dbReference type="ChEBI" id="CHEBI:82612"/>
        <dbReference type="ChEBI" id="CHEBI:137386"/>
        <dbReference type="ChEBI" id="CHEBI:137387"/>
        <dbReference type="EC" id="2.1.1.63"/>
    </reaction>
</comment>
<evidence type="ECO:0000256" key="4">
    <source>
        <dbReference type="ARBA" id="ARBA00022603"/>
    </source>
</evidence>
<keyword evidence="4 10" id="KW-0489">Methyltransferase</keyword>
<dbReference type="Pfam" id="PF01035">
    <property type="entry name" value="DNA_binding_1"/>
    <property type="match status" value="1"/>
</dbReference>
<evidence type="ECO:0000256" key="6">
    <source>
        <dbReference type="ARBA" id="ARBA00022763"/>
    </source>
</evidence>
<dbReference type="InterPro" id="IPR036388">
    <property type="entry name" value="WH-like_DNA-bd_sf"/>
</dbReference>
<dbReference type="EC" id="2.1.1.63" evidence="3"/>
<dbReference type="EMBL" id="VSSQ01006793">
    <property type="protein sequence ID" value="MPM33884.1"/>
    <property type="molecule type" value="Genomic_DNA"/>
</dbReference>
<evidence type="ECO:0000256" key="5">
    <source>
        <dbReference type="ARBA" id="ARBA00022679"/>
    </source>
</evidence>
<dbReference type="CDD" id="cd06445">
    <property type="entry name" value="ATase"/>
    <property type="match status" value="1"/>
</dbReference>
<dbReference type="PANTHER" id="PTHR10815">
    <property type="entry name" value="METHYLATED-DNA--PROTEIN-CYSTEINE METHYLTRANSFERASE"/>
    <property type="match status" value="1"/>
</dbReference>
<dbReference type="FunFam" id="1.10.10.10:FF:000214">
    <property type="entry name" value="Methylated-DNA--protein-cysteine methyltransferase"/>
    <property type="match status" value="1"/>
</dbReference>
<protein>
    <recommendedName>
        <fullName evidence="3">methylated-DNA--[protein]-cysteine S-methyltransferase</fullName>
        <ecNumber evidence="3">2.1.1.63</ecNumber>
    </recommendedName>
</protein>
<sequence length="170" mass="18046">MNSFVKPCGARAENTPIGVVEVFAGILGVTGVNLAGHAPADLHPVRADASAEAALAQILEYLAGNRKDFDLKLDRSAMKPFQLKVLDRVIAIPYGQVMTYGQIATEFSSTAASRAVGGALGHNPMPILIPCHRVVAADGRLTGFSAAEGIRTKQWLLELEGRKVVGERLV</sequence>
<dbReference type="PROSITE" id="PS00374">
    <property type="entry name" value="MGMT"/>
    <property type="match status" value="1"/>
</dbReference>
<feature type="domain" description="Methylated-DNA-[protein]-cysteine S-methyltransferase DNA binding" evidence="9">
    <location>
        <begin position="80"/>
        <end position="161"/>
    </location>
</feature>
<evidence type="ECO:0000313" key="10">
    <source>
        <dbReference type="EMBL" id="MPM33884.1"/>
    </source>
</evidence>
<dbReference type="SUPFAM" id="SSF53155">
    <property type="entry name" value="Methylated DNA-protein cysteine methyltransferase domain"/>
    <property type="match status" value="1"/>
</dbReference>
<dbReference type="SUPFAM" id="SSF46767">
    <property type="entry name" value="Methylated DNA-protein cysteine methyltransferase, C-terminal domain"/>
    <property type="match status" value="1"/>
</dbReference>
<dbReference type="GO" id="GO:0003908">
    <property type="term" value="F:methylated-DNA-[protein]-cysteine S-methyltransferase activity"/>
    <property type="evidence" value="ECO:0007669"/>
    <property type="project" value="UniProtKB-EC"/>
</dbReference>
<gene>
    <name evidence="10" type="primary">ogt_28</name>
    <name evidence="10" type="ORF">SDC9_80465</name>
</gene>
<proteinExistence type="inferred from homology"/>
<evidence type="ECO:0000256" key="2">
    <source>
        <dbReference type="ARBA" id="ARBA00008711"/>
    </source>
</evidence>
<accession>A0A644Z712</accession>
<dbReference type="GO" id="GO:0006281">
    <property type="term" value="P:DNA repair"/>
    <property type="evidence" value="ECO:0007669"/>
    <property type="project" value="UniProtKB-KW"/>
</dbReference>